<organism evidence="1 2">
    <name type="scientific">Stylosanthes scabra</name>
    <dbReference type="NCBI Taxonomy" id="79078"/>
    <lineage>
        <taxon>Eukaryota</taxon>
        <taxon>Viridiplantae</taxon>
        <taxon>Streptophyta</taxon>
        <taxon>Embryophyta</taxon>
        <taxon>Tracheophyta</taxon>
        <taxon>Spermatophyta</taxon>
        <taxon>Magnoliopsida</taxon>
        <taxon>eudicotyledons</taxon>
        <taxon>Gunneridae</taxon>
        <taxon>Pentapetalae</taxon>
        <taxon>rosids</taxon>
        <taxon>fabids</taxon>
        <taxon>Fabales</taxon>
        <taxon>Fabaceae</taxon>
        <taxon>Papilionoideae</taxon>
        <taxon>50 kb inversion clade</taxon>
        <taxon>dalbergioids sensu lato</taxon>
        <taxon>Dalbergieae</taxon>
        <taxon>Pterocarpus clade</taxon>
        <taxon>Stylosanthes</taxon>
    </lineage>
</organism>
<comment type="caution">
    <text evidence="1">The sequence shown here is derived from an EMBL/GenBank/DDBJ whole genome shotgun (WGS) entry which is preliminary data.</text>
</comment>
<gene>
    <name evidence="1" type="ORF">PIB30_063243</name>
</gene>
<sequence>MEDLFNSNNPLESSSEELRQTTADLAKQKKELTKCDLAISKFKPILEMGSTREEEAESAEKALIKAINCNLKAKLSKFEELKASNRSKCAAIIKAMEEAKANHKQAVECSRRLSRRQEEIKLAFRAFLK</sequence>
<dbReference type="Proteomes" id="UP001341840">
    <property type="component" value="Unassembled WGS sequence"/>
</dbReference>
<keyword evidence="2" id="KW-1185">Reference proteome</keyword>
<evidence type="ECO:0000313" key="1">
    <source>
        <dbReference type="EMBL" id="MED6198148.1"/>
    </source>
</evidence>
<evidence type="ECO:0000313" key="2">
    <source>
        <dbReference type="Proteomes" id="UP001341840"/>
    </source>
</evidence>
<accession>A0ABU6XMC9</accession>
<reference evidence="1 2" key="1">
    <citation type="journal article" date="2023" name="Plants (Basel)">
        <title>Bridging the Gap: Combining Genomics and Transcriptomics Approaches to Understand Stylosanthes scabra, an Orphan Legume from the Brazilian Caatinga.</title>
        <authorList>
            <person name="Ferreira-Neto J.R.C."/>
            <person name="da Silva M.D."/>
            <person name="Binneck E."/>
            <person name="de Melo N.F."/>
            <person name="da Silva R.H."/>
            <person name="de Melo A.L.T.M."/>
            <person name="Pandolfi V."/>
            <person name="Bustamante F.O."/>
            <person name="Brasileiro-Vidal A.C."/>
            <person name="Benko-Iseppon A.M."/>
        </authorList>
    </citation>
    <scope>NUCLEOTIDE SEQUENCE [LARGE SCALE GENOMIC DNA]</scope>
    <source>
        <tissue evidence="1">Leaves</tissue>
    </source>
</reference>
<proteinExistence type="predicted"/>
<name>A0ABU6XMC9_9FABA</name>
<dbReference type="EMBL" id="JASCZI010212048">
    <property type="protein sequence ID" value="MED6198148.1"/>
    <property type="molecule type" value="Genomic_DNA"/>
</dbReference>
<protein>
    <submittedName>
        <fullName evidence="1">Uncharacterized protein</fullName>
    </submittedName>
</protein>